<evidence type="ECO:0000313" key="3">
    <source>
        <dbReference type="Proteomes" id="UP000054564"/>
    </source>
</evidence>
<dbReference type="OrthoDB" id="2506772at2759"/>
<feature type="compositionally biased region" description="Polar residues" evidence="1">
    <location>
        <begin position="22"/>
        <end position="32"/>
    </location>
</feature>
<feature type="region of interest" description="Disordered" evidence="1">
    <location>
        <begin position="116"/>
        <end position="137"/>
    </location>
</feature>
<accession>A0A0L0V0K5</accession>
<dbReference type="AlphaFoldDB" id="A0A0L0V0K5"/>
<feature type="region of interest" description="Disordered" evidence="1">
    <location>
        <begin position="1"/>
        <end position="60"/>
    </location>
</feature>
<name>A0A0L0V0K5_9BASI</name>
<evidence type="ECO:0000313" key="2">
    <source>
        <dbReference type="EMBL" id="KNE92815.1"/>
    </source>
</evidence>
<keyword evidence="3" id="KW-1185">Reference proteome</keyword>
<gene>
    <name evidence="2" type="ORF">PSTG_13796</name>
</gene>
<comment type="caution">
    <text evidence="2">The sequence shown here is derived from an EMBL/GenBank/DDBJ whole genome shotgun (WGS) entry which is preliminary data.</text>
</comment>
<protein>
    <submittedName>
        <fullName evidence="2">Uncharacterized protein</fullName>
    </submittedName>
</protein>
<reference evidence="3" key="1">
    <citation type="submission" date="2014-03" db="EMBL/GenBank/DDBJ databases">
        <title>The Genome Sequence of Puccinia striiformis f. sp. tritici PST-78.</title>
        <authorList>
            <consortium name="The Broad Institute Genome Sequencing Platform"/>
            <person name="Cuomo C."/>
            <person name="Hulbert S."/>
            <person name="Chen X."/>
            <person name="Walker B."/>
            <person name="Young S.K."/>
            <person name="Zeng Q."/>
            <person name="Gargeya S."/>
            <person name="Fitzgerald M."/>
            <person name="Haas B."/>
            <person name="Abouelleil A."/>
            <person name="Alvarado L."/>
            <person name="Arachchi H.M."/>
            <person name="Berlin A.M."/>
            <person name="Chapman S.B."/>
            <person name="Goldberg J."/>
            <person name="Griggs A."/>
            <person name="Gujja S."/>
            <person name="Hansen M."/>
            <person name="Howarth C."/>
            <person name="Imamovic A."/>
            <person name="Larimer J."/>
            <person name="McCowan C."/>
            <person name="Montmayeur A."/>
            <person name="Murphy C."/>
            <person name="Neiman D."/>
            <person name="Pearson M."/>
            <person name="Priest M."/>
            <person name="Roberts A."/>
            <person name="Saif S."/>
            <person name="Shea T."/>
            <person name="Sisk P."/>
            <person name="Sykes S."/>
            <person name="Wortman J."/>
            <person name="Nusbaum C."/>
            <person name="Birren B."/>
        </authorList>
    </citation>
    <scope>NUCLEOTIDE SEQUENCE [LARGE SCALE GENOMIC DNA]</scope>
    <source>
        <strain evidence="3">race PST-78</strain>
    </source>
</reference>
<evidence type="ECO:0000256" key="1">
    <source>
        <dbReference type="SAM" id="MobiDB-lite"/>
    </source>
</evidence>
<sequence length="453" mass="52083">MNQPTPLGKVKVKLEVDDDSPANETPQEQNGGTEKGTNKKTPAKAKMNPTENHQQSLLPHRLSSLTRSIVEFAKFMMGTSGPDYRLPEPPTTEELKAFELWNIEYLQAMDNYHRQQAAASSLTDEHDEGTEDQAERERLKKQALEEFEITLQSSHYLPAPLPTNNYEITQVWKDQCDAQFRLKGFPRITFQWNKPNLDSSSWNNRAAIILAIQWQQWYLQHRRYSSNVQLKVDAKGVIGRWLKTSACNRSSTHHNNSNNINSELPFDQQTEETRRLAEFKRQHEIRKEKIGRLRYATAKSCIPKQQGQYIIDMVKDPGLVSDYEDDPSNTETHKIPSTRILPFWRSKPMTDLLHELDVAAIQLSPNLSLKNYNLSLLGRKDVRESSEYEVLNQVVPLGLHKSAIDTDFYNDNSILERKQLQIDNTNKPYSLNQALVDLQLLTCKTNAIPISID</sequence>
<organism evidence="2 3">
    <name type="scientific">Puccinia striiformis f. sp. tritici PST-78</name>
    <dbReference type="NCBI Taxonomy" id="1165861"/>
    <lineage>
        <taxon>Eukaryota</taxon>
        <taxon>Fungi</taxon>
        <taxon>Dikarya</taxon>
        <taxon>Basidiomycota</taxon>
        <taxon>Pucciniomycotina</taxon>
        <taxon>Pucciniomycetes</taxon>
        <taxon>Pucciniales</taxon>
        <taxon>Pucciniaceae</taxon>
        <taxon>Puccinia</taxon>
    </lineage>
</organism>
<dbReference type="EMBL" id="AJIL01000153">
    <property type="protein sequence ID" value="KNE92815.1"/>
    <property type="molecule type" value="Genomic_DNA"/>
</dbReference>
<dbReference type="Proteomes" id="UP000054564">
    <property type="component" value="Unassembled WGS sequence"/>
</dbReference>
<feature type="compositionally biased region" description="Polar residues" evidence="1">
    <location>
        <begin position="49"/>
        <end position="60"/>
    </location>
</feature>
<proteinExistence type="predicted"/>